<evidence type="ECO:0000313" key="4">
    <source>
        <dbReference type="Proteomes" id="UP000036168"/>
    </source>
</evidence>
<reference evidence="2 4" key="1">
    <citation type="journal article" date="2015" name="Int. J. Syst. Evol. Microbiol.">
        <title>Bacillus glycinifermentans sp. nov., isolated from fermented soybean paste.</title>
        <authorList>
            <person name="Kim S.J."/>
            <person name="Dunlap C.A."/>
            <person name="Kwon S.W."/>
            <person name="Rooney A.P."/>
        </authorList>
    </citation>
    <scope>NUCLEOTIDE SEQUENCE [LARGE SCALE GENOMIC DNA]</scope>
    <source>
        <strain evidence="2 4">GO-13</strain>
    </source>
</reference>
<dbReference type="PANTHER" id="PTHR39179">
    <property type="entry name" value="SPORE COAT PROTEIN I"/>
    <property type="match status" value="1"/>
</dbReference>
<feature type="domain" description="Aminoglycoside phosphotransferase" evidence="1">
    <location>
        <begin position="22"/>
        <end position="240"/>
    </location>
</feature>
<dbReference type="PANTHER" id="PTHR39179:SF3">
    <property type="entry name" value="COTS-RELATED PROTEIN"/>
    <property type="match status" value="1"/>
</dbReference>
<protein>
    <submittedName>
        <fullName evidence="2">Spore coat protein YsxE</fullName>
    </submittedName>
</protein>
<dbReference type="Proteomes" id="UP000036168">
    <property type="component" value="Unassembled WGS sequence"/>
</dbReference>
<dbReference type="OrthoDB" id="2379727at2"/>
<gene>
    <name evidence="3" type="primary">ysxE</name>
    <name evidence="2" type="ORF">AB447_215640</name>
    <name evidence="3" type="ORF">P8828_22175</name>
</gene>
<evidence type="ECO:0000259" key="1">
    <source>
        <dbReference type="Pfam" id="PF01636"/>
    </source>
</evidence>
<accession>A0A0T6BQZ7</accession>
<dbReference type="EMBL" id="JARRTL010000031">
    <property type="protein sequence ID" value="MEC0487461.1"/>
    <property type="molecule type" value="Genomic_DNA"/>
</dbReference>
<keyword evidence="5" id="KW-1185">Reference proteome</keyword>
<dbReference type="InterPro" id="IPR011009">
    <property type="entry name" value="Kinase-like_dom_sf"/>
</dbReference>
<dbReference type="Proteomes" id="UP001341297">
    <property type="component" value="Unassembled WGS sequence"/>
</dbReference>
<keyword evidence="2" id="KW-0946">Virion</keyword>
<dbReference type="SUPFAM" id="SSF56112">
    <property type="entry name" value="Protein kinase-like (PK-like)"/>
    <property type="match status" value="1"/>
</dbReference>
<dbReference type="Pfam" id="PF01636">
    <property type="entry name" value="APH"/>
    <property type="match status" value="1"/>
</dbReference>
<dbReference type="RefSeq" id="WP_048355984.1">
    <property type="nucleotide sequence ID" value="NZ_JARRTL010000031.1"/>
</dbReference>
<dbReference type="AlphaFoldDB" id="A0A0T6BQZ7"/>
<dbReference type="Gene3D" id="3.90.1200.10">
    <property type="match status" value="1"/>
</dbReference>
<evidence type="ECO:0000313" key="3">
    <source>
        <dbReference type="EMBL" id="MEC0487461.1"/>
    </source>
</evidence>
<dbReference type="GO" id="GO:0042601">
    <property type="term" value="C:endospore-forming forespore"/>
    <property type="evidence" value="ECO:0007669"/>
    <property type="project" value="TreeGrafter"/>
</dbReference>
<name>A0A0T6BQZ7_9BACI</name>
<proteinExistence type="predicted"/>
<reference evidence="3 5" key="3">
    <citation type="submission" date="2023-03" db="EMBL/GenBank/DDBJ databases">
        <title>Agriculturally important microbes genome sequencing.</title>
        <authorList>
            <person name="Dunlap C."/>
        </authorList>
    </citation>
    <scope>NUCLEOTIDE SEQUENCE [LARGE SCALE GENOMIC DNA]</scope>
    <source>
        <strain evidence="3 5">CBP-3203</strain>
    </source>
</reference>
<dbReference type="STRING" id="1664069.BGLY_3268"/>
<dbReference type="InterPro" id="IPR002575">
    <property type="entry name" value="Aminoglycoside_PTrfase"/>
</dbReference>
<sequence>MEDIQSVMHEYGLAAQYVEPVSQKVWKVYTNHGVFALKKLGASRNARFTEQMIILEEKGYRNFVPVYRNRSGEFLTGAGADVCYLMPWLSLQKEEERDQKHEYLFQEIALIHQKTEKETEIRQEDTLGHYERTKRKWEAQKQRYEEFLTVAEKEWYMSPFQLQAAMYYKETLSAVDFALERLEEWHEAIKDKESSRLVLNHGQLSVRHFLYNDMGTGYFTNFEKAGYGPPANDLIVFFTRMFKTNPVMCPECVNWFYMYHKVYPLRDEEISLFLSYMAYPAAVFDVLKRYQTGKRFGEKEECTRLLKAYWQMKNAEPLVMGIHQTEENRKLQAETESPSS</sequence>
<comment type="caution">
    <text evidence="2">The sequence shown here is derived from an EMBL/GenBank/DDBJ whole genome shotgun (WGS) entry which is preliminary data.</text>
</comment>
<dbReference type="InterPro" id="IPR047175">
    <property type="entry name" value="CotS-like"/>
</dbReference>
<dbReference type="NCBIfam" id="TIGR02904">
    <property type="entry name" value="spore_ysxE"/>
    <property type="match status" value="1"/>
</dbReference>
<dbReference type="EMBL" id="LECW02000014">
    <property type="protein sequence ID" value="KRT94069.1"/>
    <property type="molecule type" value="Genomic_DNA"/>
</dbReference>
<evidence type="ECO:0000313" key="2">
    <source>
        <dbReference type="EMBL" id="KRT94069.1"/>
    </source>
</evidence>
<organism evidence="2 4">
    <name type="scientific">Bacillus glycinifermentans</name>
    <dbReference type="NCBI Taxonomy" id="1664069"/>
    <lineage>
        <taxon>Bacteria</taxon>
        <taxon>Bacillati</taxon>
        <taxon>Bacillota</taxon>
        <taxon>Bacilli</taxon>
        <taxon>Bacillales</taxon>
        <taxon>Bacillaceae</taxon>
        <taxon>Bacillus</taxon>
    </lineage>
</organism>
<dbReference type="InterPro" id="IPR014253">
    <property type="entry name" value="Spore_coat_YsxE"/>
</dbReference>
<dbReference type="Gene3D" id="3.30.200.20">
    <property type="entry name" value="Phosphorylase Kinase, domain 1"/>
    <property type="match status" value="1"/>
</dbReference>
<keyword evidence="2" id="KW-0167">Capsid protein</keyword>
<reference evidence="2" key="2">
    <citation type="submission" date="2015-10" db="EMBL/GenBank/DDBJ databases">
        <authorList>
            <person name="Gilbert D.G."/>
        </authorList>
    </citation>
    <scope>NUCLEOTIDE SEQUENCE</scope>
    <source>
        <strain evidence="2">GO-13</strain>
    </source>
</reference>
<evidence type="ECO:0000313" key="5">
    <source>
        <dbReference type="Proteomes" id="UP001341297"/>
    </source>
</evidence>